<name>A0A1V9ZP79_9STRA</name>
<evidence type="ECO:0000256" key="2">
    <source>
        <dbReference type="SAM" id="MobiDB-lite"/>
    </source>
</evidence>
<sequence>FIRLLLNTPSFKELFPESSYALTQKDKGSQQLLLQWTPEEEKAMETSAVFCDTEATAIIPSILSKNNSQITPIDFFKQSNSGVVSLPAESAPAAYEAFVRMHGMLKLMADLIVSCRKARNLAGPGGDLLVYGPGGDEVRRLMQSWQAVQGEMRRLINDMTQLGVQELDKLKSTSERAWRNCFKEVLSLQNYITNDIAATVEPIQTIYRNTDPARVQRLLHEFRENSGAWVNENSMICNQISGTLGLPMLVDGVRVVPGIANKAEITMIEDGEEGENNSTSTALVVANASAASATAAPKPRTQQESKASKGFGDSMFSFFGVGTSLTQAAAATNDALQEAAAQAEPKSTAASRNEAAPDQPLGTLDALLLVRQVVQTIGGLSWNTRSTVQTTILLDDPTEMDAYSILCAVYEAVGVVTSPTLLVQLQQYRSQLIHVLGMYLRFLLNGVQLLQQRMMQADSIRSMQGTLLLIQRLEPSCNELQNQLKALQVQFDKLMDACGDMKKNMQEVVNTTPLLDPREESDGPAMYALNKIGTLSNMGWNKSDTTSAAVLTHLEYMDRMFSLMESHKNYTGLLLKNLEESSSAIDKAETKLECLVDDLSYRKLQLETKLKSALDPKTVAQQTMPNIYADIGYIFGAVYDSFQPPQIDESVDQCVQDFFLQETKHLKAVLGLL</sequence>
<gene>
    <name evidence="3" type="ORF">THRCLA_06461</name>
</gene>
<protein>
    <submittedName>
        <fullName evidence="3">Uncharacterized protein</fullName>
    </submittedName>
</protein>
<evidence type="ECO:0000313" key="4">
    <source>
        <dbReference type="Proteomes" id="UP000243217"/>
    </source>
</evidence>
<accession>A0A1V9ZP79</accession>
<keyword evidence="4" id="KW-1185">Reference proteome</keyword>
<feature type="coiled-coil region" evidence="1">
    <location>
        <begin position="470"/>
        <end position="497"/>
    </location>
</feature>
<dbReference type="AlphaFoldDB" id="A0A1V9ZP79"/>
<proteinExistence type="predicted"/>
<dbReference type="EMBL" id="JNBS01001796">
    <property type="protein sequence ID" value="OQR99580.1"/>
    <property type="molecule type" value="Genomic_DNA"/>
</dbReference>
<dbReference type="Proteomes" id="UP000243217">
    <property type="component" value="Unassembled WGS sequence"/>
</dbReference>
<dbReference type="OrthoDB" id="64104at2759"/>
<feature type="non-terminal residue" evidence="3">
    <location>
        <position position="1"/>
    </location>
</feature>
<reference evidence="3 4" key="1">
    <citation type="journal article" date="2014" name="Genome Biol. Evol.">
        <title>The secreted proteins of Achlya hypogyna and Thraustotheca clavata identify the ancestral oomycete secretome and reveal gene acquisitions by horizontal gene transfer.</title>
        <authorList>
            <person name="Misner I."/>
            <person name="Blouin N."/>
            <person name="Leonard G."/>
            <person name="Richards T.A."/>
            <person name="Lane C.E."/>
        </authorList>
    </citation>
    <scope>NUCLEOTIDE SEQUENCE [LARGE SCALE GENOMIC DNA]</scope>
    <source>
        <strain evidence="3 4">ATCC 34112</strain>
    </source>
</reference>
<organism evidence="3 4">
    <name type="scientific">Thraustotheca clavata</name>
    <dbReference type="NCBI Taxonomy" id="74557"/>
    <lineage>
        <taxon>Eukaryota</taxon>
        <taxon>Sar</taxon>
        <taxon>Stramenopiles</taxon>
        <taxon>Oomycota</taxon>
        <taxon>Saprolegniomycetes</taxon>
        <taxon>Saprolegniales</taxon>
        <taxon>Achlyaceae</taxon>
        <taxon>Thraustotheca</taxon>
    </lineage>
</organism>
<comment type="caution">
    <text evidence="3">The sequence shown here is derived from an EMBL/GenBank/DDBJ whole genome shotgun (WGS) entry which is preliminary data.</text>
</comment>
<evidence type="ECO:0000313" key="3">
    <source>
        <dbReference type="EMBL" id="OQR99580.1"/>
    </source>
</evidence>
<evidence type="ECO:0000256" key="1">
    <source>
        <dbReference type="SAM" id="Coils"/>
    </source>
</evidence>
<keyword evidence="1" id="KW-0175">Coiled coil</keyword>
<feature type="region of interest" description="Disordered" evidence="2">
    <location>
        <begin position="336"/>
        <end position="358"/>
    </location>
</feature>